<feature type="transmembrane region" description="Helical" evidence="1">
    <location>
        <begin position="42"/>
        <end position="62"/>
    </location>
</feature>
<comment type="caution">
    <text evidence="3">The sequence shown here is derived from an EMBL/GenBank/DDBJ whole genome shotgun (WGS) entry which is preliminary data.</text>
</comment>
<proteinExistence type="predicted"/>
<gene>
    <name evidence="3" type="ORF">AOC33_01015</name>
</gene>
<evidence type="ECO:0000313" key="4">
    <source>
        <dbReference type="Proteomes" id="UP000215188"/>
    </source>
</evidence>
<dbReference type="NCBIfam" id="TIGR03647">
    <property type="entry name" value="Na_symport_sm"/>
    <property type="match status" value="1"/>
</dbReference>
<evidence type="ECO:0000313" key="3">
    <source>
        <dbReference type="EMBL" id="OXL15711.1"/>
    </source>
</evidence>
<evidence type="ECO:0000256" key="1">
    <source>
        <dbReference type="SAM" id="Phobius"/>
    </source>
</evidence>
<keyword evidence="1" id="KW-1133">Transmembrane helix</keyword>
<keyword evidence="4" id="KW-1185">Reference proteome</keyword>
<reference evidence="3 4" key="1">
    <citation type="submission" date="2017-06" db="EMBL/GenBank/DDBJ databases">
        <title>Reclassification of a Polynucleobacter cosmopolitanus strain isolated from tropical Lake Victoria as Polynucleobacter victoriensis comb. nov.</title>
        <authorList>
            <person name="Hahn M.W."/>
        </authorList>
    </citation>
    <scope>NUCLEOTIDE SEQUENCE [LARGE SCALE GENOMIC DNA]</scope>
    <source>
        <strain evidence="3 4">MWH-MoIso2</strain>
    </source>
</reference>
<dbReference type="EMBL" id="NJGG01000001">
    <property type="protein sequence ID" value="OXL15711.1"/>
    <property type="molecule type" value="Genomic_DNA"/>
</dbReference>
<sequence length="78" mass="9321">MKTWSKNKRLITILLSIWFLTTLVVGLAPEPLRFNFFGWNFTYWWGAQGALLIYLAIIWVYAHKMHQYEKKALKTSQK</sequence>
<dbReference type="AlphaFoldDB" id="A0A229FUL1"/>
<dbReference type="RefSeq" id="WP_089514750.1">
    <property type="nucleotide sequence ID" value="NZ_NJGG01000001.1"/>
</dbReference>
<dbReference type="OrthoDB" id="9797746at2"/>
<protein>
    <recommendedName>
        <fullName evidence="2">Sodium symporter small subunit domain-containing protein</fullName>
    </recommendedName>
</protein>
<name>A0A229FUL1_9BURK</name>
<accession>A0A229FUL1</accession>
<feature type="domain" description="Sodium symporter small subunit" evidence="2">
    <location>
        <begin position="4"/>
        <end position="71"/>
    </location>
</feature>
<dbReference type="Proteomes" id="UP000215188">
    <property type="component" value="Unassembled WGS sequence"/>
</dbReference>
<evidence type="ECO:0000259" key="2">
    <source>
        <dbReference type="Pfam" id="PF13937"/>
    </source>
</evidence>
<organism evidence="3 4">
    <name type="scientific">Polynucleobacter cosmopolitanus</name>
    <dbReference type="NCBI Taxonomy" id="351345"/>
    <lineage>
        <taxon>Bacteria</taxon>
        <taxon>Pseudomonadati</taxon>
        <taxon>Pseudomonadota</taxon>
        <taxon>Betaproteobacteria</taxon>
        <taxon>Burkholderiales</taxon>
        <taxon>Burkholderiaceae</taxon>
        <taxon>Polynucleobacter</taxon>
    </lineage>
</organism>
<dbReference type="InterPro" id="IPR019886">
    <property type="entry name" value="Na_symporter_ssu"/>
</dbReference>
<dbReference type="Pfam" id="PF13937">
    <property type="entry name" value="DUF4212"/>
    <property type="match status" value="1"/>
</dbReference>
<keyword evidence="1" id="KW-0812">Transmembrane</keyword>
<keyword evidence="1" id="KW-0472">Membrane</keyword>